<evidence type="ECO:0000313" key="4">
    <source>
        <dbReference type="EMBL" id="WEF51199.1"/>
    </source>
</evidence>
<sequence>MRIALKHIVRTAALGAALLGFGHAPAMAAAKIQRVVSPGGIEAWLVQDATVPLVAMQFAFRGGSAQDPTDKPGVAQLMADNLDEGAGDLDSNAYHERLERHAIQMNFTVTRDYIRGSLRMLKDNRDEAFDLLRLALTAPRFDAEPLERVRAQTMSILRRESVTPGSIASNKFFAAGFPNHPYAHAPRGTLASIPAIGADDLRAYRKKVFARDGLSVAVVGDIDADALGKLLDATFGTLPAKGDLAPVPDATLATGDGRIFVPLDVPQTNILFGEPSIKRDDPDFMAAYIVNHIIGGGSLSSRLYHEVREKRGLVYSVSTSLWWMDKTSIFLGSTATRADRANETVDRISAELKRIADEGPTQRELDEAKSYLKGSQLVALDSSTKFAGALLQYQLDKLGIDYLDRRPAIIDAVTLDDAKRVAKKIWSHQLLTVSVGRPPAEASTPKPIKN</sequence>
<keyword evidence="1" id="KW-0732">Signal</keyword>
<dbReference type="PANTHER" id="PTHR11851">
    <property type="entry name" value="METALLOPROTEASE"/>
    <property type="match status" value="1"/>
</dbReference>
<feature type="signal peptide" evidence="1">
    <location>
        <begin position="1"/>
        <end position="28"/>
    </location>
</feature>
<proteinExistence type="predicted"/>
<feature type="domain" description="Peptidase M16 C-terminal" evidence="3">
    <location>
        <begin position="196"/>
        <end position="371"/>
    </location>
</feature>
<dbReference type="InterPro" id="IPR050361">
    <property type="entry name" value="MPP/UQCRC_Complex"/>
</dbReference>
<feature type="chain" id="PRO_5046173092" evidence="1">
    <location>
        <begin position="29"/>
        <end position="450"/>
    </location>
</feature>
<name>A0ABY8BNC9_AFICR</name>
<reference evidence="4 5" key="1">
    <citation type="submission" date="2022-11" db="EMBL/GenBank/DDBJ databases">
        <authorList>
            <person name="Siebert D."/>
            <person name="Busche T."/>
            <person name="Saydam E."/>
            <person name="Kalinowski J."/>
            <person name="Ruckert C."/>
            <person name="Blombach B."/>
        </authorList>
    </citation>
    <scope>NUCLEOTIDE SEQUENCE [LARGE SCALE GENOMIC DNA]</scope>
    <source>
        <strain evidence="4 5">DSM 1083</strain>
    </source>
</reference>
<evidence type="ECO:0000259" key="3">
    <source>
        <dbReference type="Pfam" id="PF05193"/>
    </source>
</evidence>
<gene>
    <name evidence="4" type="ORF">AFIC_002773</name>
</gene>
<dbReference type="RefSeq" id="WP_275246807.1">
    <property type="nucleotide sequence ID" value="NZ_BAABDX010000001.1"/>
</dbReference>
<protein>
    <submittedName>
        <fullName evidence="4">Insulinase family protein</fullName>
    </submittedName>
</protein>
<evidence type="ECO:0000259" key="2">
    <source>
        <dbReference type="Pfam" id="PF00675"/>
    </source>
</evidence>
<evidence type="ECO:0000256" key="1">
    <source>
        <dbReference type="SAM" id="SignalP"/>
    </source>
</evidence>
<dbReference type="InterPro" id="IPR011249">
    <property type="entry name" value="Metalloenz_LuxS/M16"/>
</dbReference>
<dbReference type="Pfam" id="PF00675">
    <property type="entry name" value="Peptidase_M16"/>
    <property type="match status" value="1"/>
</dbReference>
<organism evidence="4 5">
    <name type="scientific">Afipia carboxydohydrogena</name>
    <name type="common">Pseudomonas carboxydohydrogena</name>
    <dbReference type="NCBI Taxonomy" id="290"/>
    <lineage>
        <taxon>Bacteria</taxon>
        <taxon>Pseudomonadati</taxon>
        <taxon>Pseudomonadota</taxon>
        <taxon>Alphaproteobacteria</taxon>
        <taxon>Hyphomicrobiales</taxon>
        <taxon>Nitrobacteraceae</taxon>
        <taxon>Afipia</taxon>
    </lineage>
</organism>
<accession>A0ABY8BNC9</accession>
<evidence type="ECO:0000313" key="5">
    <source>
        <dbReference type="Proteomes" id="UP001213907"/>
    </source>
</evidence>
<dbReference type="PANTHER" id="PTHR11851:SF224">
    <property type="entry name" value="PROCESSING PROTEASE"/>
    <property type="match status" value="1"/>
</dbReference>
<dbReference type="InterPro" id="IPR011765">
    <property type="entry name" value="Pept_M16_N"/>
</dbReference>
<feature type="domain" description="Peptidase M16 N-terminal" evidence="2">
    <location>
        <begin position="47"/>
        <end position="153"/>
    </location>
</feature>
<dbReference type="Pfam" id="PF05193">
    <property type="entry name" value="Peptidase_M16_C"/>
    <property type="match status" value="1"/>
</dbReference>
<keyword evidence="5" id="KW-1185">Reference proteome</keyword>
<dbReference type="EMBL" id="CP113162">
    <property type="protein sequence ID" value="WEF51199.1"/>
    <property type="molecule type" value="Genomic_DNA"/>
</dbReference>
<dbReference type="InterPro" id="IPR007863">
    <property type="entry name" value="Peptidase_M16_C"/>
</dbReference>
<dbReference type="Gene3D" id="3.30.830.10">
    <property type="entry name" value="Metalloenzyme, LuxS/M16 peptidase-like"/>
    <property type="match status" value="2"/>
</dbReference>
<dbReference type="SUPFAM" id="SSF63411">
    <property type="entry name" value="LuxS/MPP-like metallohydrolase"/>
    <property type="match status" value="2"/>
</dbReference>
<dbReference type="Proteomes" id="UP001213907">
    <property type="component" value="Chromosome"/>
</dbReference>